<dbReference type="VEuPathDB" id="FungiDB:CPSG_09141"/>
<dbReference type="EMBL" id="GL636507">
    <property type="protein sequence ID" value="EFW14291.1"/>
    <property type="molecule type" value="Genomic_DNA"/>
</dbReference>
<organism evidence="2">
    <name type="scientific">Coccidioides posadasii (strain RMSCC 757 / Silveira)</name>
    <name type="common">Valley fever fungus</name>
    <dbReference type="NCBI Taxonomy" id="443226"/>
    <lineage>
        <taxon>Eukaryota</taxon>
        <taxon>Fungi</taxon>
        <taxon>Dikarya</taxon>
        <taxon>Ascomycota</taxon>
        <taxon>Pezizomycotina</taxon>
        <taxon>Eurotiomycetes</taxon>
        <taxon>Eurotiomycetidae</taxon>
        <taxon>Onygenales</taxon>
        <taxon>Onygenaceae</taxon>
        <taxon>Coccidioides</taxon>
    </lineage>
</organism>
<dbReference type="AlphaFoldDB" id="E9DGZ4"/>
<sequence length="151" mass="17260">MTKDQEIKKLKSELTMAEGTTGSYATMSQSENKRIVVHSHISMPSPGTVLCSALCDWEPSWILWDLESIKKLKESNNRLEVVINNSIVLQLSKQSCSDDKGFLYRYIRVRARLSCLLKSSRIRYNYTVSQDFSSMKSNQDIKVSDSKISVR</sequence>
<reference evidence="2" key="2">
    <citation type="submission" date="2010-03" db="EMBL/GenBank/DDBJ databases">
        <title>The genome sequence of Coccidioides posadasii strain Silveira.</title>
        <authorList>
            <consortium name="The Broad Institute Genome Sequencing Center for Infectious Disease"/>
            <person name="Neafsey D."/>
            <person name="Orbach M."/>
            <person name="Henn M.R."/>
            <person name="Cole G.T."/>
            <person name="Galgiani J."/>
            <person name="Gardner M.J."/>
            <person name="Kirkland T.N."/>
            <person name="Taylor J.W."/>
            <person name="Young S.K."/>
            <person name="Zeng Q."/>
            <person name="Koehrsen M."/>
            <person name="Alvarado L."/>
            <person name="Berlin A."/>
            <person name="Borenstein D."/>
            <person name="Chapman S.B."/>
            <person name="Chen Z."/>
            <person name="Engels R."/>
            <person name="Freedman E."/>
            <person name="Gellesch M."/>
            <person name="Goldberg J."/>
            <person name="Griggs A."/>
            <person name="Gujja S."/>
            <person name="Heilman E."/>
            <person name="Heiman D."/>
            <person name="Howarth C."/>
            <person name="Jen D."/>
            <person name="Larson L."/>
            <person name="Mehta T."/>
            <person name="Neiman D."/>
            <person name="Park D."/>
            <person name="Pearson M."/>
            <person name="Richards J."/>
            <person name="Roberts A."/>
            <person name="Saif S."/>
            <person name="Shea T."/>
            <person name="Shenoy N."/>
            <person name="Sisk P."/>
            <person name="Stolte C."/>
            <person name="Sykes S."/>
            <person name="Walk T."/>
            <person name="White J."/>
            <person name="Yandava C."/>
            <person name="Haas B."/>
            <person name="Nusbaum C."/>
            <person name="Birren B."/>
        </authorList>
    </citation>
    <scope>NUCLEOTIDE SEQUENCE [LARGE SCALE GENOMIC DNA]</scope>
    <source>
        <strain evidence="2">RMSCC 757 / Silveira</strain>
    </source>
</reference>
<gene>
    <name evidence="1" type="ORF">CPSG_09141</name>
</gene>
<dbReference type="HOGENOM" id="CLU_1731294_0_0_1"/>
<name>E9DGZ4_COCPS</name>
<protein>
    <submittedName>
        <fullName evidence="1">Uncharacterized protein</fullName>
    </submittedName>
</protein>
<reference evidence="2" key="1">
    <citation type="journal article" date="2010" name="Genome Res.">
        <title>Population genomic sequencing of Coccidioides fungi reveals recent hybridization and transposon control.</title>
        <authorList>
            <person name="Neafsey D.E."/>
            <person name="Barker B.M."/>
            <person name="Sharpton T.J."/>
            <person name="Stajich J.E."/>
            <person name="Park D.J."/>
            <person name="Whiston E."/>
            <person name="Hung C.-Y."/>
            <person name="McMahan C."/>
            <person name="White J."/>
            <person name="Sykes S."/>
            <person name="Heiman D."/>
            <person name="Young S."/>
            <person name="Zeng Q."/>
            <person name="Abouelleil A."/>
            <person name="Aftuck L."/>
            <person name="Bessette D."/>
            <person name="Brown A."/>
            <person name="FitzGerald M."/>
            <person name="Lui A."/>
            <person name="Macdonald J.P."/>
            <person name="Priest M."/>
            <person name="Orbach M.J."/>
            <person name="Galgiani J.N."/>
            <person name="Kirkland T.N."/>
            <person name="Cole G.T."/>
            <person name="Birren B.W."/>
            <person name="Henn M.R."/>
            <person name="Taylor J.W."/>
            <person name="Rounsley S.D."/>
        </authorList>
    </citation>
    <scope>NUCLEOTIDE SEQUENCE [LARGE SCALE GENOMIC DNA]</scope>
    <source>
        <strain evidence="2">RMSCC 757 / Silveira</strain>
    </source>
</reference>
<keyword evidence="2" id="KW-1185">Reference proteome</keyword>
<evidence type="ECO:0000313" key="2">
    <source>
        <dbReference type="Proteomes" id="UP000002497"/>
    </source>
</evidence>
<accession>E9DGZ4</accession>
<dbReference type="Proteomes" id="UP000002497">
    <property type="component" value="Unassembled WGS sequence"/>
</dbReference>
<proteinExistence type="predicted"/>
<evidence type="ECO:0000313" key="1">
    <source>
        <dbReference type="EMBL" id="EFW14291.1"/>
    </source>
</evidence>